<evidence type="ECO:0000256" key="12">
    <source>
        <dbReference type="ARBA" id="ARBA00023306"/>
    </source>
</evidence>
<dbReference type="GO" id="GO:0005524">
    <property type="term" value="F:ATP binding"/>
    <property type="evidence" value="ECO:0007669"/>
    <property type="project" value="UniProtKB-UniRule"/>
</dbReference>
<gene>
    <name evidence="18" type="ordered locus">Deba_1108</name>
</gene>
<evidence type="ECO:0000256" key="15">
    <source>
        <dbReference type="SAM" id="MobiDB-lite"/>
    </source>
</evidence>
<keyword evidence="5 16" id="KW-0812">Transmembrane</keyword>
<dbReference type="Gene3D" id="3.40.50.300">
    <property type="entry name" value="P-loop containing nucleotide triphosphate hydrolases"/>
    <property type="match status" value="1"/>
</dbReference>
<feature type="transmembrane region" description="Helical" evidence="16">
    <location>
        <begin position="64"/>
        <end position="90"/>
    </location>
</feature>
<evidence type="ECO:0000256" key="2">
    <source>
        <dbReference type="ARBA" id="ARBA00006474"/>
    </source>
</evidence>
<comment type="similarity">
    <text evidence="2">Belongs to the FtsK/SpoIIIE/SftA family.</text>
</comment>
<evidence type="ECO:0000256" key="7">
    <source>
        <dbReference type="ARBA" id="ARBA00022829"/>
    </source>
</evidence>
<evidence type="ECO:0000256" key="1">
    <source>
        <dbReference type="ARBA" id="ARBA00004651"/>
    </source>
</evidence>
<dbReference type="PANTHER" id="PTHR22683">
    <property type="entry name" value="SPORULATION PROTEIN RELATED"/>
    <property type="match status" value="1"/>
</dbReference>
<feature type="transmembrane region" description="Helical" evidence="16">
    <location>
        <begin position="21"/>
        <end position="44"/>
    </location>
</feature>
<feature type="compositionally biased region" description="Low complexity" evidence="15">
    <location>
        <begin position="226"/>
        <end position="242"/>
    </location>
</feature>
<evidence type="ECO:0000256" key="4">
    <source>
        <dbReference type="ARBA" id="ARBA00022618"/>
    </source>
</evidence>
<feature type="domain" description="FtsK" evidence="17">
    <location>
        <begin position="426"/>
        <end position="637"/>
    </location>
</feature>
<comment type="subcellular location">
    <subcellularLocation>
        <location evidence="1">Cell membrane</location>
        <topology evidence="1">Multi-pass membrane protein</topology>
    </subcellularLocation>
</comment>
<evidence type="ECO:0000256" key="6">
    <source>
        <dbReference type="ARBA" id="ARBA00022741"/>
    </source>
</evidence>
<proteinExistence type="inferred from homology"/>
<name>E1QIQ3_DESB2</name>
<dbReference type="SUPFAM" id="SSF46785">
    <property type="entry name" value="Winged helix' DNA-binding domain"/>
    <property type="match status" value="1"/>
</dbReference>
<dbReference type="InterPro" id="IPR050206">
    <property type="entry name" value="FtsK/SpoIIIE/SftA"/>
</dbReference>
<dbReference type="SMART" id="SM00382">
    <property type="entry name" value="AAA"/>
    <property type="match status" value="1"/>
</dbReference>
<dbReference type="SMART" id="SM00843">
    <property type="entry name" value="Ftsk_gamma"/>
    <property type="match status" value="1"/>
</dbReference>
<evidence type="ECO:0000256" key="3">
    <source>
        <dbReference type="ARBA" id="ARBA00022475"/>
    </source>
</evidence>
<dbReference type="InterPro" id="IPR036390">
    <property type="entry name" value="WH_DNA-bd_sf"/>
</dbReference>
<keyword evidence="9 16" id="KW-1133">Transmembrane helix</keyword>
<keyword evidence="12" id="KW-0131">Cell cycle</keyword>
<keyword evidence="8 14" id="KW-0067">ATP-binding</keyword>
<dbReference type="AlphaFoldDB" id="E1QIQ3"/>
<evidence type="ECO:0000256" key="5">
    <source>
        <dbReference type="ARBA" id="ARBA00022692"/>
    </source>
</evidence>
<sequence length="776" mass="81874">MTKRAGKSVALEGRREAALSWLRLAVALALLAVAAVLLTALAGYDPADPWRPDEAGAARNWLGPLGAVVAGVLYGGVGLLAWPAALALPLGGWLFWKGRGQVAMLPLCCGGLWALAGAGALLGQSGLTIAIQGQSLAVGGLAGQAAASGLTALAGAGGAWAAGGMALAGGAALIGHATWPLLGQALAWRPTSEPEAAPRTTPRPEPIIAPDKRPEPTPEPTPTPAVEPANAPALEPANAPALEPAPPRPRPQKPAAPAAGPRVVAPAPLEPPKPSTEAAPCRSENAAQRFALPSVELLRLPGEQHAQIDHDQLMEKSRLVESKLADYHVAGHVAEVAPGPVVTVFEFKPAPGVKISKVAGLADDLAMNLRAQSIRIVAPIPGKAAIGIEIPSAKRQKVFLRELLDSDHYRQAQSPLTVALGKDILGRPVIEDLCRMPHLLIAGATGAGKSVFINSLVLSILYKSTPDQVRLIMVDPKRIELSTYNDVPHLLHPIITSPKEATAGLRWAVAEMERRYTLLAAHGVRNIGSFNDKLRAEGLAAEPDGRLGGLAPDPERPARLTPLPHVLIIIDELADLMMVSSKDVEGLITRLAQMARASGIHLVLATQRPSVDVITGLIKANFPARISFQVSSRIDSRTILDQQGAEHLLGAGDMLFLHPSTPGLKRVHGAFVSDGEIEDVVEHWKNQGRPNYDESVVAAAEGDEDAAADGDDDVVDELYQDAVRLVRQSGQASISFVQRRLRVGYNRAARMIEQMEQDGVVGPSDGSRPREVLLRD</sequence>
<dbReference type="Pfam" id="PF01580">
    <property type="entry name" value="FtsK_SpoIIIE"/>
    <property type="match status" value="1"/>
</dbReference>
<dbReference type="InterPro" id="IPR041027">
    <property type="entry name" value="FtsK_alpha"/>
</dbReference>
<dbReference type="InterPro" id="IPR003593">
    <property type="entry name" value="AAA+_ATPase"/>
</dbReference>
<dbReference type="InterPro" id="IPR002543">
    <property type="entry name" value="FtsK_dom"/>
</dbReference>
<dbReference type="GO" id="GO:0005886">
    <property type="term" value="C:plasma membrane"/>
    <property type="evidence" value="ECO:0007669"/>
    <property type="project" value="UniProtKB-SubCell"/>
</dbReference>
<keyword evidence="10" id="KW-0238">DNA-binding</keyword>
<dbReference type="GO" id="GO:0003677">
    <property type="term" value="F:DNA binding"/>
    <property type="evidence" value="ECO:0007669"/>
    <property type="project" value="UniProtKB-KW"/>
</dbReference>
<dbReference type="STRING" id="644282.Deba_1108"/>
<feature type="compositionally biased region" description="Low complexity" evidence="15">
    <location>
        <begin position="255"/>
        <end position="267"/>
    </location>
</feature>
<dbReference type="GO" id="GO:0007059">
    <property type="term" value="P:chromosome segregation"/>
    <property type="evidence" value="ECO:0007669"/>
    <property type="project" value="UniProtKB-KW"/>
</dbReference>
<feature type="transmembrane region" description="Helical" evidence="16">
    <location>
        <begin position="102"/>
        <end position="122"/>
    </location>
</feature>
<keyword evidence="11 16" id="KW-0472">Membrane</keyword>
<keyword evidence="19" id="KW-1185">Reference proteome</keyword>
<evidence type="ECO:0000256" key="16">
    <source>
        <dbReference type="SAM" id="Phobius"/>
    </source>
</evidence>
<evidence type="ECO:0000256" key="11">
    <source>
        <dbReference type="ARBA" id="ARBA00023136"/>
    </source>
</evidence>
<evidence type="ECO:0000259" key="17">
    <source>
        <dbReference type="PROSITE" id="PS50901"/>
    </source>
</evidence>
<evidence type="ECO:0000313" key="18">
    <source>
        <dbReference type="EMBL" id="ADK84476.1"/>
    </source>
</evidence>
<dbReference type="SUPFAM" id="SSF52540">
    <property type="entry name" value="P-loop containing nucleoside triphosphate hydrolases"/>
    <property type="match status" value="1"/>
</dbReference>
<dbReference type="GO" id="GO:0051301">
    <property type="term" value="P:cell division"/>
    <property type="evidence" value="ECO:0007669"/>
    <property type="project" value="UniProtKB-KW"/>
</dbReference>
<dbReference type="KEGG" id="dbr:Deba_1108"/>
<dbReference type="Pfam" id="PF13491">
    <property type="entry name" value="FtsK_4TM"/>
    <property type="match status" value="1"/>
</dbReference>
<dbReference type="Pfam" id="PF17854">
    <property type="entry name" value="FtsK_alpha"/>
    <property type="match status" value="1"/>
</dbReference>
<organism evidence="18 19">
    <name type="scientific">Desulfarculus baarsii (strain ATCC 33931 / DSM 2075 / LMG 7858 / VKM B-1802 / 2st14)</name>
    <dbReference type="NCBI Taxonomy" id="644282"/>
    <lineage>
        <taxon>Bacteria</taxon>
        <taxon>Pseudomonadati</taxon>
        <taxon>Thermodesulfobacteriota</taxon>
        <taxon>Desulfarculia</taxon>
        <taxon>Desulfarculales</taxon>
        <taxon>Desulfarculaceae</taxon>
        <taxon>Desulfarculus</taxon>
    </lineage>
</organism>
<feature type="region of interest" description="Disordered" evidence="15">
    <location>
        <begin position="756"/>
        <end position="776"/>
    </location>
</feature>
<dbReference type="Proteomes" id="UP000009047">
    <property type="component" value="Chromosome"/>
</dbReference>
<comment type="subunit">
    <text evidence="13">Homohexamer. Forms a ring that surrounds DNA.</text>
</comment>
<dbReference type="eggNOG" id="COG1674">
    <property type="taxonomic scope" value="Bacteria"/>
</dbReference>
<dbReference type="PROSITE" id="PS50901">
    <property type="entry name" value="FTSK"/>
    <property type="match status" value="1"/>
</dbReference>
<dbReference type="EMBL" id="CP002085">
    <property type="protein sequence ID" value="ADK84476.1"/>
    <property type="molecule type" value="Genomic_DNA"/>
</dbReference>
<dbReference type="CDD" id="cd01127">
    <property type="entry name" value="TrwB_TraG_TraD_VirD4"/>
    <property type="match status" value="1"/>
</dbReference>
<feature type="compositionally biased region" description="Basic and acidic residues" evidence="15">
    <location>
        <begin position="767"/>
        <end position="776"/>
    </location>
</feature>
<dbReference type="RefSeq" id="WP_013257930.1">
    <property type="nucleotide sequence ID" value="NC_014365.1"/>
</dbReference>
<reference evidence="18 19" key="1">
    <citation type="journal article" date="2010" name="Stand. Genomic Sci.">
        <title>Complete genome sequence of Desulfarculus baarsii type strain (2st14).</title>
        <authorList>
            <person name="Sun H."/>
            <person name="Spring S."/>
            <person name="Lapidus A."/>
            <person name="Davenport K."/>
            <person name="Del Rio T.G."/>
            <person name="Tice H."/>
            <person name="Nolan M."/>
            <person name="Copeland A."/>
            <person name="Cheng J.F."/>
            <person name="Lucas S."/>
            <person name="Tapia R."/>
            <person name="Goodwin L."/>
            <person name="Pitluck S."/>
            <person name="Ivanova N."/>
            <person name="Pagani I."/>
            <person name="Mavromatis K."/>
            <person name="Ovchinnikova G."/>
            <person name="Pati A."/>
            <person name="Chen A."/>
            <person name="Palaniappan K."/>
            <person name="Hauser L."/>
            <person name="Chang Y.J."/>
            <person name="Jeffries C.D."/>
            <person name="Detter J.C."/>
            <person name="Han C."/>
            <person name="Rohde M."/>
            <person name="Brambilla E."/>
            <person name="Goker M."/>
            <person name="Woyke T."/>
            <person name="Bristow J."/>
            <person name="Eisen J.A."/>
            <person name="Markowitz V."/>
            <person name="Hugenholtz P."/>
            <person name="Kyrpides N.C."/>
            <person name="Klenk H.P."/>
            <person name="Land M."/>
        </authorList>
    </citation>
    <scope>NUCLEOTIDE SEQUENCE [LARGE SCALE GENOMIC DNA]</scope>
    <source>
        <strain evidence="19">ATCC 33931 / DSM 2075 / LMG 7858 / VKM B-1802 / 2st14</strain>
    </source>
</reference>
<dbReference type="InterPro" id="IPR036388">
    <property type="entry name" value="WH-like_DNA-bd_sf"/>
</dbReference>
<dbReference type="Pfam" id="PF09397">
    <property type="entry name" value="FtsK_gamma"/>
    <property type="match status" value="1"/>
</dbReference>
<dbReference type="InterPro" id="IPR018541">
    <property type="entry name" value="Ftsk_gamma"/>
</dbReference>
<evidence type="ECO:0000256" key="13">
    <source>
        <dbReference type="ARBA" id="ARBA00025923"/>
    </source>
</evidence>
<dbReference type="Gene3D" id="1.10.10.10">
    <property type="entry name" value="Winged helix-like DNA-binding domain superfamily/Winged helix DNA-binding domain"/>
    <property type="match status" value="1"/>
</dbReference>
<keyword evidence="4 18" id="KW-0132">Cell division</keyword>
<dbReference type="InterPro" id="IPR025199">
    <property type="entry name" value="FtsK_4TM"/>
</dbReference>
<protein>
    <submittedName>
        <fullName evidence="18">Cell division protein FtsK/SpoIIIE</fullName>
    </submittedName>
</protein>
<evidence type="ECO:0000256" key="9">
    <source>
        <dbReference type="ARBA" id="ARBA00022989"/>
    </source>
</evidence>
<evidence type="ECO:0000313" key="19">
    <source>
        <dbReference type="Proteomes" id="UP000009047"/>
    </source>
</evidence>
<evidence type="ECO:0000256" key="10">
    <source>
        <dbReference type="ARBA" id="ARBA00023125"/>
    </source>
</evidence>
<feature type="binding site" evidence="14">
    <location>
        <begin position="443"/>
        <end position="450"/>
    </location>
    <ligand>
        <name>ATP</name>
        <dbReference type="ChEBI" id="CHEBI:30616"/>
    </ligand>
</feature>
<feature type="compositionally biased region" description="Pro residues" evidence="15">
    <location>
        <begin position="243"/>
        <end position="254"/>
    </location>
</feature>
<dbReference type="InterPro" id="IPR027417">
    <property type="entry name" value="P-loop_NTPase"/>
</dbReference>
<evidence type="ECO:0000256" key="14">
    <source>
        <dbReference type="PROSITE-ProRule" id="PRU00289"/>
    </source>
</evidence>
<accession>E1QIQ3</accession>
<keyword evidence="3" id="KW-1003">Cell membrane</keyword>
<keyword evidence="7" id="KW-0159">Chromosome partition</keyword>
<keyword evidence="6 14" id="KW-0547">Nucleotide-binding</keyword>
<feature type="region of interest" description="Disordered" evidence="15">
    <location>
        <begin position="191"/>
        <end position="284"/>
    </location>
</feature>
<evidence type="ECO:0000256" key="8">
    <source>
        <dbReference type="ARBA" id="ARBA00022840"/>
    </source>
</evidence>
<dbReference type="HOGENOM" id="CLU_001981_9_7_7"/>
<dbReference type="PANTHER" id="PTHR22683:SF41">
    <property type="entry name" value="DNA TRANSLOCASE FTSK"/>
    <property type="match status" value="1"/>
</dbReference>
<dbReference type="OrthoDB" id="9807790at2"/>
<dbReference type="Gene3D" id="3.30.980.40">
    <property type="match status" value="1"/>
</dbReference>